<protein>
    <submittedName>
        <fullName evidence="7">DUF937 domain-containing protein</fullName>
    </submittedName>
</protein>
<dbReference type="InterPro" id="IPR036737">
    <property type="entry name" value="OmpA-like_sf"/>
</dbReference>
<comment type="subcellular location">
    <subcellularLocation>
        <location evidence="1">Cell outer membrane</location>
    </subcellularLocation>
</comment>
<evidence type="ECO:0000313" key="7">
    <source>
        <dbReference type="EMBL" id="MFD2932890.1"/>
    </source>
</evidence>
<evidence type="ECO:0000256" key="5">
    <source>
        <dbReference type="SAM" id="MobiDB-lite"/>
    </source>
</evidence>
<accession>A0ABW6AGL8</accession>
<sequence length="483" mass="49993">MAENLLDLAKSYLSDDVVSQVSTMLGEDQQNTQKAFDGALPAIFSGLVQKSAEPGGTSSIMDLIGEVMSPNRAAGEVITPIGGIPAHLTSLLADSTESSSLLSMGASISQSLFGDKTGAIATALASYSGVKQSSASSLLSLAGPILFSVLGKKLADDEIGISGLGGLLSGQKANSQSAVPSGFASLLGSIPGLSLFGGLGSNISDLPSPAATVPPITRVTTPPIPNDVPPVAPSRPTLAPVNTVNDVHSSDKGNRWLPWLLLALGVAALFYFMRSCRNDGQETARGTADSVSATVDNMATGVSVTADSAGSKVGAAMDSAGSAVSDATAKLGAFFKRKLPSGYELNIPENGIENNLVKFIEDKSRPVDKTTWFNFGRLLFDTGKATLKPNSIEEVKNIAEILKAFPGVDIKIGGYTDNTGSADINKKLSQERADAVMAELVKLDIAKSRLAAEGYGPEHPAATNDTEAGRAENRRIAVRVTKK</sequence>
<dbReference type="PROSITE" id="PS51123">
    <property type="entry name" value="OMPA_2"/>
    <property type="match status" value="1"/>
</dbReference>
<gene>
    <name evidence="7" type="ORF">ACFS25_03810</name>
</gene>
<evidence type="ECO:0000256" key="4">
    <source>
        <dbReference type="PROSITE-ProRule" id="PRU00473"/>
    </source>
</evidence>
<dbReference type="Proteomes" id="UP001597512">
    <property type="component" value="Unassembled WGS sequence"/>
</dbReference>
<comment type="caution">
    <text evidence="7">The sequence shown here is derived from an EMBL/GenBank/DDBJ whole genome shotgun (WGS) entry which is preliminary data.</text>
</comment>
<proteinExistence type="predicted"/>
<evidence type="ECO:0000259" key="6">
    <source>
        <dbReference type="PROSITE" id="PS51123"/>
    </source>
</evidence>
<keyword evidence="2 4" id="KW-0472">Membrane</keyword>
<evidence type="ECO:0000256" key="3">
    <source>
        <dbReference type="ARBA" id="ARBA00023237"/>
    </source>
</evidence>
<evidence type="ECO:0000313" key="8">
    <source>
        <dbReference type="Proteomes" id="UP001597512"/>
    </source>
</evidence>
<dbReference type="InterPro" id="IPR006664">
    <property type="entry name" value="OMP_bac"/>
</dbReference>
<dbReference type="EMBL" id="JBHUOM010000001">
    <property type="protein sequence ID" value="MFD2932890.1"/>
    <property type="molecule type" value="Genomic_DNA"/>
</dbReference>
<dbReference type="InterPro" id="IPR006690">
    <property type="entry name" value="OMPA-like_CS"/>
</dbReference>
<dbReference type="PROSITE" id="PS01068">
    <property type="entry name" value="OMPA_1"/>
    <property type="match status" value="1"/>
</dbReference>
<dbReference type="Gene3D" id="3.30.1330.60">
    <property type="entry name" value="OmpA-like domain"/>
    <property type="match status" value="1"/>
</dbReference>
<feature type="region of interest" description="Disordered" evidence="5">
    <location>
        <begin position="454"/>
        <end position="474"/>
    </location>
</feature>
<evidence type="ECO:0000256" key="2">
    <source>
        <dbReference type="ARBA" id="ARBA00023136"/>
    </source>
</evidence>
<keyword evidence="3" id="KW-0998">Cell outer membrane</keyword>
<dbReference type="InterPro" id="IPR006665">
    <property type="entry name" value="OmpA-like"/>
</dbReference>
<dbReference type="InterPro" id="IPR009282">
    <property type="entry name" value="DUF937"/>
</dbReference>
<dbReference type="PANTHER" id="PTHR30329">
    <property type="entry name" value="STATOR ELEMENT OF FLAGELLAR MOTOR COMPLEX"/>
    <property type="match status" value="1"/>
</dbReference>
<dbReference type="CDD" id="cd07185">
    <property type="entry name" value="OmpA_C-like"/>
    <property type="match status" value="1"/>
</dbReference>
<dbReference type="Pfam" id="PF06078">
    <property type="entry name" value="DUF937"/>
    <property type="match status" value="1"/>
</dbReference>
<dbReference type="InterPro" id="IPR050330">
    <property type="entry name" value="Bact_OuterMem_StrucFunc"/>
</dbReference>
<feature type="domain" description="OmpA-like" evidence="6">
    <location>
        <begin position="367"/>
        <end position="483"/>
    </location>
</feature>
<evidence type="ECO:0000256" key="1">
    <source>
        <dbReference type="ARBA" id="ARBA00004442"/>
    </source>
</evidence>
<dbReference type="SUPFAM" id="SSF103088">
    <property type="entry name" value="OmpA-like"/>
    <property type="match status" value="1"/>
</dbReference>
<organism evidence="7 8">
    <name type="scientific">Spirosoma flavum</name>
    <dbReference type="NCBI Taxonomy" id="2048557"/>
    <lineage>
        <taxon>Bacteria</taxon>
        <taxon>Pseudomonadati</taxon>
        <taxon>Bacteroidota</taxon>
        <taxon>Cytophagia</taxon>
        <taxon>Cytophagales</taxon>
        <taxon>Cytophagaceae</taxon>
        <taxon>Spirosoma</taxon>
    </lineage>
</organism>
<dbReference type="PRINTS" id="PR01021">
    <property type="entry name" value="OMPADOMAIN"/>
</dbReference>
<name>A0ABW6AGL8_9BACT</name>
<dbReference type="Pfam" id="PF00691">
    <property type="entry name" value="OmpA"/>
    <property type="match status" value="1"/>
</dbReference>
<dbReference type="RefSeq" id="WP_381497075.1">
    <property type="nucleotide sequence ID" value="NZ_JBHUOM010000001.1"/>
</dbReference>
<dbReference type="PANTHER" id="PTHR30329:SF21">
    <property type="entry name" value="LIPOPROTEIN YIAD-RELATED"/>
    <property type="match status" value="1"/>
</dbReference>
<keyword evidence="8" id="KW-1185">Reference proteome</keyword>
<reference evidence="8" key="1">
    <citation type="journal article" date="2019" name="Int. J. Syst. Evol. Microbiol.">
        <title>The Global Catalogue of Microorganisms (GCM) 10K type strain sequencing project: providing services to taxonomists for standard genome sequencing and annotation.</title>
        <authorList>
            <consortium name="The Broad Institute Genomics Platform"/>
            <consortium name="The Broad Institute Genome Sequencing Center for Infectious Disease"/>
            <person name="Wu L."/>
            <person name="Ma J."/>
        </authorList>
    </citation>
    <scope>NUCLEOTIDE SEQUENCE [LARGE SCALE GENOMIC DNA]</scope>
    <source>
        <strain evidence="8">KCTC 52490</strain>
    </source>
</reference>